<dbReference type="Gene3D" id="1.10.10.10">
    <property type="entry name" value="Winged helix-like DNA-binding domain superfamily/Winged helix DNA-binding domain"/>
    <property type="match status" value="1"/>
</dbReference>
<keyword evidence="3" id="KW-1185">Reference proteome</keyword>
<dbReference type="PROSITE" id="PS50995">
    <property type="entry name" value="HTH_MARR_2"/>
    <property type="match status" value="1"/>
</dbReference>
<dbReference type="PANTHER" id="PTHR33164:SF43">
    <property type="entry name" value="HTH-TYPE TRANSCRIPTIONAL REPRESSOR YETL"/>
    <property type="match status" value="1"/>
</dbReference>
<evidence type="ECO:0000313" key="2">
    <source>
        <dbReference type="EMBL" id="MBW9053996.1"/>
    </source>
</evidence>
<dbReference type="InterPro" id="IPR039422">
    <property type="entry name" value="MarR/SlyA-like"/>
</dbReference>
<dbReference type="SUPFAM" id="SSF46785">
    <property type="entry name" value="Winged helix' DNA-binding domain"/>
    <property type="match status" value="1"/>
</dbReference>
<dbReference type="InterPro" id="IPR036390">
    <property type="entry name" value="WH_DNA-bd_sf"/>
</dbReference>
<dbReference type="InterPro" id="IPR000835">
    <property type="entry name" value="HTH_MarR-typ"/>
</dbReference>
<protein>
    <submittedName>
        <fullName evidence="2">MarR family transcriptional regulator</fullName>
    </submittedName>
</protein>
<feature type="domain" description="HTH marR-type" evidence="1">
    <location>
        <begin position="6"/>
        <end position="143"/>
    </location>
</feature>
<dbReference type="Proteomes" id="UP000717752">
    <property type="component" value="Unassembled WGS sequence"/>
</dbReference>
<comment type="caution">
    <text evidence="2">The sequence shown here is derived from an EMBL/GenBank/DDBJ whole genome shotgun (WGS) entry which is preliminary data.</text>
</comment>
<organism evidence="2 3">
    <name type="scientific">Rhizobium mesosinicum</name>
    <dbReference type="NCBI Taxonomy" id="335017"/>
    <lineage>
        <taxon>Bacteria</taxon>
        <taxon>Pseudomonadati</taxon>
        <taxon>Pseudomonadota</taxon>
        <taxon>Alphaproteobacteria</taxon>
        <taxon>Hyphomicrobiales</taxon>
        <taxon>Rhizobiaceae</taxon>
        <taxon>Rhizobium/Agrobacterium group</taxon>
        <taxon>Rhizobium</taxon>
    </lineage>
</organism>
<gene>
    <name evidence="2" type="ORF">JNB85_16430</name>
</gene>
<evidence type="ECO:0000259" key="1">
    <source>
        <dbReference type="PROSITE" id="PS50995"/>
    </source>
</evidence>
<evidence type="ECO:0000313" key="3">
    <source>
        <dbReference type="Proteomes" id="UP000717752"/>
    </source>
</evidence>
<proteinExistence type="predicted"/>
<name>A0ABS7GWQ9_9HYPH</name>
<dbReference type="Pfam" id="PF12802">
    <property type="entry name" value="MarR_2"/>
    <property type="match status" value="1"/>
</dbReference>
<dbReference type="RefSeq" id="WP_220335392.1">
    <property type="nucleotide sequence ID" value="NZ_JAEUAK010000005.1"/>
</dbReference>
<dbReference type="SMART" id="SM00347">
    <property type="entry name" value="HTH_MARR"/>
    <property type="match status" value="1"/>
</dbReference>
<dbReference type="PANTHER" id="PTHR33164">
    <property type="entry name" value="TRANSCRIPTIONAL REGULATOR, MARR FAMILY"/>
    <property type="match status" value="1"/>
</dbReference>
<reference evidence="2 3" key="1">
    <citation type="journal article" date="2021" name="MBio">
        <title>Poor Competitiveness of Bradyrhizobium in Pigeon Pea Root Colonization in Indian Soils.</title>
        <authorList>
            <person name="Chalasani D."/>
            <person name="Basu A."/>
            <person name="Pullabhotla S.V.S.R.N."/>
            <person name="Jorrin B."/>
            <person name="Neal A.L."/>
            <person name="Poole P.S."/>
            <person name="Podile A.R."/>
            <person name="Tkacz A."/>
        </authorList>
    </citation>
    <scope>NUCLEOTIDE SEQUENCE [LARGE SCALE GENOMIC DNA]</scope>
    <source>
        <strain evidence="2 3">HU56</strain>
    </source>
</reference>
<accession>A0ABS7GWQ9</accession>
<sequence>MKRTIEAKLLTDIMLMVFRINGRLLDGGDRLGASLNLTSARWQVLGAISLSPGHITVPGIAEMMGMTRQGAQKQVNKLEEDGFIEKRPNPRHQRSPFYVLTEQGAESYARITALHTGWANALADGLDASELKAALHLLNRFDQRLALDATESEEQR</sequence>
<dbReference type="InterPro" id="IPR036388">
    <property type="entry name" value="WH-like_DNA-bd_sf"/>
</dbReference>
<dbReference type="EMBL" id="JAEUAK010000005">
    <property type="protein sequence ID" value="MBW9053996.1"/>
    <property type="molecule type" value="Genomic_DNA"/>
</dbReference>